<dbReference type="SUPFAM" id="SSF56300">
    <property type="entry name" value="Metallo-dependent phosphatases"/>
    <property type="match status" value="1"/>
</dbReference>
<dbReference type="InterPro" id="IPR004843">
    <property type="entry name" value="Calcineurin-like_PHP"/>
</dbReference>
<dbReference type="InterPro" id="IPR029052">
    <property type="entry name" value="Metallo-depent_PP-like"/>
</dbReference>
<proteinExistence type="predicted"/>
<comment type="caution">
    <text evidence="2">The sequence shown here is derived from an EMBL/GenBank/DDBJ whole genome shotgun (WGS) entry which is preliminary data.</text>
</comment>
<evidence type="ECO:0000259" key="1">
    <source>
        <dbReference type="Pfam" id="PF00149"/>
    </source>
</evidence>
<keyword evidence="3" id="KW-1185">Reference proteome</keyword>
<dbReference type="EMBL" id="JBHLSV010000002">
    <property type="protein sequence ID" value="MFC0672831.1"/>
    <property type="molecule type" value="Genomic_DNA"/>
</dbReference>
<dbReference type="Proteomes" id="UP001589793">
    <property type="component" value="Unassembled WGS sequence"/>
</dbReference>
<dbReference type="CDD" id="cd00838">
    <property type="entry name" value="MPP_superfamily"/>
    <property type="match status" value="1"/>
</dbReference>
<organism evidence="2 3">
    <name type="scientific">Brachybacterium hainanense</name>
    <dbReference type="NCBI Taxonomy" id="1541174"/>
    <lineage>
        <taxon>Bacteria</taxon>
        <taxon>Bacillati</taxon>
        <taxon>Actinomycetota</taxon>
        <taxon>Actinomycetes</taxon>
        <taxon>Micrococcales</taxon>
        <taxon>Dermabacteraceae</taxon>
        <taxon>Brachybacterium</taxon>
    </lineage>
</organism>
<evidence type="ECO:0000313" key="3">
    <source>
        <dbReference type="Proteomes" id="UP001589793"/>
    </source>
</evidence>
<feature type="domain" description="Calcineurin-like phosphoesterase" evidence="1">
    <location>
        <begin position="116"/>
        <end position="321"/>
    </location>
</feature>
<dbReference type="RefSeq" id="WP_376977930.1">
    <property type="nucleotide sequence ID" value="NZ_JBHLSV010000002.1"/>
</dbReference>
<dbReference type="Gene3D" id="3.60.21.10">
    <property type="match status" value="1"/>
</dbReference>
<gene>
    <name evidence="2" type="ORF">ACFFF6_02545</name>
</gene>
<dbReference type="EC" id="3.1.-.-" evidence="2"/>
<dbReference type="Pfam" id="PF00149">
    <property type="entry name" value="Metallophos"/>
    <property type="match status" value="1"/>
</dbReference>
<evidence type="ECO:0000313" key="2">
    <source>
        <dbReference type="EMBL" id="MFC0672831.1"/>
    </source>
</evidence>
<sequence>METPVADTRPLTASPPVVMAPREDGFEVVWAVRERALGQVEIVPADAPGAEPLLIGEDRYGFVPQGAEVLRVRVEGLEPGRLHLLRTRTRAAVDGRCETSPWREVRTLDPAADTARFVQWNDTHQHPDTLALLDERSPRADVLFWNGDVCNNWTDPAQLVPTILSPAGRDITAGRPLAFSWGNHDVRGPFAHRLPEVVATPQDQPYYALRIGPLAVIVLSTGEDKPDSHPSFEGRAAFAASRARQARWLSRQIREPGFADAPYRLVVCHMPLRWLVEEELGEEDYATGRWDEFSRASRELWHEHLVAWGAQVVLSGHTHVPALVDPAPGFPYAQVTGGGNTPEEATCIEGDAGPGQLRIAVRDLEGTVLHELRLAPLTGAP</sequence>
<dbReference type="GO" id="GO:0016787">
    <property type="term" value="F:hydrolase activity"/>
    <property type="evidence" value="ECO:0007669"/>
    <property type="project" value="UniProtKB-KW"/>
</dbReference>
<accession>A0ABV6R767</accession>
<keyword evidence="2" id="KW-0378">Hydrolase</keyword>
<name>A0ABV6R767_9MICO</name>
<protein>
    <submittedName>
        <fullName evidence="2">Metallophosphoesterase family protein</fullName>
        <ecNumber evidence="2">3.1.-.-</ecNumber>
    </submittedName>
</protein>
<reference evidence="2 3" key="1">
    <citation type="submission" date="2024-09" db="EMBL/GenBank/DDBJ databases">
        <authorList>
            <person name="Sun Q."/>
            <person name="Mori K."/>
        </authorList>
    </citation>
    <scope>NUCLEOTIDE SEQUENCE [LARGE SCALE GENOMIC DNA]</scope>
    <source>
        <strain evidence="2 3">CICC 10874</strain>
    </source>
</reference>